<proteinExistence type="predicted"/>
<keyword evidence="1" id="KW-0472">Membrane</keyword>
<keyword evidence="1" id="KW-0812">Transmembrane</keyword>
<feature type="transmembrane region" description="Helical" evidence="1">
    <location>
        <begin position="157"/>
        <end position="182"/>
    </location>
</feature>
<feature type="transmembrane region" description="Helical" evidence="1">
    <location>
        <begin position="202"/>
        <end position="218"/>
    </location>
</feature>
<dbReference type="InterPro" id="IPR003675">
    <property type="entry name" value="Rce1/LyrA-like_dom"/>
</dbReference>
<accession>A0A9D5CK48</accession>
<dbReference type="Pfam" id="PF02517">
    <property type="entry name" value="Rce1-like"/>
    <property type="match status" value="1"/>
</dbReference>
<dbReference type="GO" id="GO:0080120">
    <property type="term" value="P:CAAX-box protein maturation"/>
    <property type="evidence" value="ECO:0007669"/>
    <property type="project" value="UniProtKB-ARBA"/>
</dbReference>
<dbReference type="PANTHER" id="PTHR43592:SF4">
    <property type="entry name" value="CAAX AMINO TERMINAL PROTEASE FAMILY PROTEIN"/>
    <property type="match status" value="1"/>
</dbReference>
<keyword evidence="4" id="KW-1185">Reference proteome</keyword>
<gene>
    <name evidence="3" type="ORF">J5N97_016319</name>
</gene>
<evidence type="ECO:0000259" key="2">
    <source>
        <dbReference type="Pfam" id="PF02517"/>
    </source>
</evidence>
<comment type="caution">
    <text evidence="3">The sequence shown here is derived from an EMBL/GenBank/DDBJ whole genome shotgun (WGS) entry which is preliminary data.</text>
</comment>
<reference evidence="3" key="1">
    <citation type="submission" date="2021-03" db="EMBL/GenBank/DDBJ databases">
        <authorList>
            <person name="Li Z."/>
            <person name="Yang C."/>
        </authorList>
    </citation>
    <scope>NUCLEOTIDE SEQUENCE</scope>
    <source>
        <strain evidence="3">Dzin_1.0</strain>
        <tissue evidence="3">Leaf</tissue>
    </source>
</reference>
<dbReference type="GO" id="GO:0004175">
    <property type="term" value="F:endopeptidase activity"/>
    <property type="evidence" value="ECO:0007669"/>
    <property type="project" value="UniProtKB-ARBA"/>
</dbReference>
<reference evidence="3" key="2">
    <citation type="journal article" date="2022" name="Hortic Res">
        <title>The genome of Dioscorea zingiberensis sheds light on the biosynthesis, origin and evolution of the medicinally important diosgenin saponins.</title>
        <authorList>
            <person name="Li Y."/>
            <person name="Tan C."/>
            <person name="Li Z."/>
            <person name="Guo J."/>
            <person name="Li S."/>
            <person name="Chen X."/>
            <person name="Wang C."/>
            <person name="Dai X."/>
            <person name="Yang H."/>
            <person name="Song W."/>
            <person name="Hou L."/>
            <person name="Xu J."/>
            <person name="Tong Z."/>
            <person name="Xu A."/>
            <person name="Yuan X."/>
            <person name="Wang W."/>
            <person name="Yang Q."/>
            <person name="Chen L."/>
            <person name="Sun Z."/>
            <person name="Wang K."/>
            <person name="Pan B."/>
            <person name="Chen J."/>
            <person name="Bao Y."/>
            <person name="Liu F."/>
            <person name="Qi X."/>
            <person name="Gang D.R."/>
            <person name="Wen J."/>
            <person name="Li J."/>
        </authorList>
    </citation>
    <scope>NUCLEOTIDE SEQUENCE</scope>
    <source>
        <strain evidence="3">Dzin_1.0</strain>
    </source>
</reference>
<evidence type="ECO:0000313" key="4">
    <source>
        <dbReference type="Proteomes" id="UP001085076"/>
    </source>
</evidence>
<feature type="domain" description="CAAX prenyl protease 2/Lysostaphin resistance protein A-like" evidence="2">
    <location>
        <begin position="204"/>
        <end position="290"/>
    </location>
</feature>
<organism evidence="3 4">
    <name type="scientific">Dioscorea zingiberensis</name>
    <dbReference type="NCBI Taxonomy" id="325984"/>
    <lineage>
        <taxon>Eukaryota</taxon>
        <taxon>Viridiplantae</taxon>
        <taxon>Streptophyta</taxon>
        <taxon>Embryophyta</taxon>
        <taxon>Tracheophyta</taxon>
        <taxon>Spermatophyta</taxon>
        <taxon>Magnoliopsida</taxon>
        <taxon>Liliopsida</taxon>
        <taxon>Dioscoreales</taxon>
        <taxon>Dioscoreaceae</taxon>
        <taxon>Dioscorea</taxon>
    </lineage>
</organism>
<feature type="transmembrane region" description="Helical" evidence="1">
    <location>
        <begin position="81"/>
        <end position="101"/>
    </location>
</feature>
<sequence>MTSFSYYPSTLPKLCEEFTVIPKRSQFSPSPSLFTKSKLRSSSSLFRPCSKSGWSGEDPFENFSVLETNTPWDSSDIWSTLAGYIFALHIPLSFGGVSFVAQTLQPSPDPLTMVVSIIVLQMIEFLGAMVLLNYTAKTEYHISSFFTEKLFSEKRSSIKASATGVVFLIGLMLLTSIIFNNLIGPKDVSNPIMKEMIFDGPLSKTVTAFLLCFTTPLLEETIYRGFLLTCLAKEMKWWEAIIISASVFSIAHFSIENSLQLSLVGTILGSVYCWSGNLAAPFVVHSVYNAAILLLTYMS</sequence>
<dbReference type="AlphaFoldDB" id="A0A9D5CK48"/>
<dbReference type="OrthoDB" id="1742244at2759"/>
<protein>
    <recommendedName>
        <fullName evidence="2">CAAX prenyl protease 2/Lysostaphin resistance protein A-like domain-containing protein</fullName>
    </recommendedName>
</protein>
<dbReference type="EMBL" id="JAGGNH010000004">
    <property type="protein sequence ID" value="KAJ0974354.1"/>
    <property type="molecule type" value="Genomic_DNA"/>
</dbReference>
<evidence type="ECO:0000313" key="3">
    <source>
        <dbReference type="EMBL" id="KAJ0974354.1"/>
    </source>
</evidence>
<dbReference type="Proteomes" id="UP001085076">
    <property type="component" value="Miscellaneous, Linkage group lg04"/>
</dbReference>
<name>A0A9D5CK48_9LILI</name>
<feature type="transmembrane region" description="Helical" evidence="1">
    <location>
        <begin position="278"/>
        <end position="298"/>
    </location>
</feature>
<keyword evidence="1" id="KW-1133">Transmembrane helix</keyword>
<feature type="transmembrane region" description="Helical" evidence="1">
    <location>
        <begin position="113"/>
        <end position="136"/>
    </location>
</feature>
<evidence type="ECO:0000256" key="1">
    <source>
        <dbReference type="SAM" id="Phobius"/>
    </source>
</evidence>
<dbReference type="PANTHER" id="PTHR43592">
    <property type="entry name" value="CAAX AMINO TERMINAL PROTEASE"/>
    <property type="match status" value="1"/>
</dbReference>
<feature type="transmembrane region" description="Helical" evidence="1">
    <location>
        <begin position="238"/>
        <end position="255"/>
    </location>
</feature>